<protein>
    <submittedName>
        <fullName evidence="1">Uncharacterized protein</fullName>
    </submittedName>
</protein>
<organism evidence="1 2">
    <name type="scientific">Hevea brasiliensis</name>
    <name type="common">Para rubber tree</name>
    <name type="synonym">Siphonia brasiliensis</name>
    <dbReference type="NCBI Taxonomy" id="3981"/>
    <lineage>
        <taxon>Eukaryota</taxon>
        <taxon>Viridiplantae</taxon>
        <taxon>Streptophyta</taxon>
        <taxon>Embryophyta</taxon>
        <taxon>Tracheophyta</taxon>
        <taxon>Spermatophyta</taxon>
        <taxon>Magnoliopsida</taxon>
        <taxon>eudicotyledons</taxon>
        <taxon>Gunneridae</taxon>
        <taxon>Pentapetalae</taxon>
        <taxon>rosids</taxon>
        <taxon>fabids</taxon>
        <taxon>Malpighiales</taxon>
        <taxon>Euphorbiaceae</taxon>
        <taxon>Crotonoideae</taxon>
        <taxon>Micrandreae</taxon>
        <taxon>Hevea</taxon>
    </lineage>
</organism>
<reference evidence="1 2" key="1">
    <citation type="journal article" date="2020" name="Mol. Plant">
        <title>The Chromosome-Based Rubber Tree Genome Provides New Insights into Spurge Genome Evolution and Rubber Biosynthesis.</title>
        <authorList>
            <person name="Liu J."/>
            <person name="Shi C."/>
            <person name="Shi C.C."/>
            <person name="Li W."/>
            <person name="Zhang Q.J."/>
            <person name="Zhang Y."/>
            <person name="Li K."/>
            <person name="Lu H.F."/>
            <person name="Shi C."/>
            <person name="Zhu S.T."/>
            <person name="Xiao Z.Y."/>
            <person name="Nan H."/>
            <person name="Yue Y."/>
            <person name="Zhu X.G."/>
            <person name="Wu Y."/>
            <person name="Hong X.N."/>
            <person name="Fan G.Y."/>
            <person name="Tong Y."/>
            <person name="Zhang D."/>
            <person name="Mao C.L."/>
            <person name="Liu Y.L."/>
            <person name="Hao S.J."/>
            <person name="Liu W.Q."/>
            <person name="Lv M.Q."/>
            <person name="Zhang H.B."/>
            <person name="Liu Y."/>
            <person name="Hu-Tang G.R."/>
            <person name="Wang J.P."/>
            <person name="Wang J.H."/>
            <person name="Sun Y.H."/>
            <person name="Ni S.B."/>
            <person name="Chen W.B."/>
            <person name="Zhang X.C."/>
            <person name="Jiao Y.N."/>
            <person name="Eichler E.E."/>
            <person name="Li G.H."/>
            <person name="Liu X."/>
            <person name="Gao L.Z."/>
        </authorList>
    </citation>
    <scope>NUCLEOTIDE SEQUENCE [LARGE SCALE GENOMIC DNA]</scope>
    <source>
        <strain evidence="2">cv. GT1</strain>
        <tissue evidence="1">Leaf</tissue>
    </source>
</reference>
<name>A0A6A6KKA5_HEVBR</name>
<dbReference type="Proteomes" id="UP000467840">
    <property type="component" value="Chromosome 8"/>
</dbReference>
<evidence type="ECO:0000313" key="2">
    <source>
        <dbReference type="Proteomes" id="UP000467840"/>
    </source>
</evidence>
<comment type="caution">
    <text evidence="1">The sequence shown here is derived from an EMBL/GenBank/DDBJ whole genome shotgun (WGS) entry which is preliminary data.</text>
</comment>
<proteinExistence type="predicted"/>
<dbReference type="AlphaFoldDB" id="A0A6A6KKA5"/>
<sequence>MHTCKALVQKIAEEAVQSQPLITLREVEGGSDGHLIEFDDNDNPIPKVRGSDMQVTREGLSVSPMVAAGLQATLEVMEDQSSIVPMAELPHPLNS</sequence>
<gene>
    <name evidence="1" type="ORF">GH714_035543</name>
</gene>
<dbReference type="EMBL" id="JAAGAX010000016">
    <property type="protein sequence ID" value="KAF2289380.1"/>
    <property type="molecule type" value="Genomic_DNA"/>
</dbReference>
<accession>A0A6A6KKA5</accession>
<evidence type="ECO:0000313" key="1">
    <source>
        <dbReference type="EMBL" id="KAF2289380.1"/>
    </source>
</evidence>
<keyword evidence="2" id="KW-1185">Reference proteome</keyword>